<evidence type="ECO:0000256" key="3">
    <source>
        <dbReference type="ARBA" id="ARBA00022691"/>
    </source>
</evidence>
<dbReference type="InterPro" id="IPR036388">
    <property type="entry name" value="WH-like_DNA-bd_sf"/>
</dbReference>
<evidence type="ECO:0000256" key="1">
    <source>
        <dbReference type="ARBA" id="ARBA00022603"/>
    </source>
</evidence>
<feature type="domain" description="O-methyltransferase C-terminal" evidence="5">
    <location>
        <begin position="187"/>
        <end position="387"/>
    </location>
</feature>
<dbReference type="InterPro" id="IPR016461">
    <property type="entry name" value="COMT-like"/>
</dbReference>
<dbReference type="InterPro" id="IPR029063">
    <property type="entry name" value="SAM-dependent_MTases_sf"/>
</dbReference>
<dbReference type="AlphaFoldDB" id="A0A8A0XY43"/>
<dbReference type="SUPFAM" id="SSF53335">
    <property type="entry name" value="S-adenosyl-L-methionine-dependent methyltransferases"/>
    <property type="match status" value="1"/>
</dbReference>
<organism evidence="7">
    <name type="scientific">Preussia typharum</name>
    <dbReference type="NCBI Taxonomy" id="718249"/>
    <lineage>
        <taxon>Eukaryota</taxon>
        <taxon>Fungi</taxon>
        <taxon>Dikarya</taxon>
        <taxon>Ascomycota</taxon>
        <taxon>Pezizomycotina</taxon>
        <taxon>Dothideomycetes</taxon>
        <taxon>Pleosporomycetidae</taxon>
        <taxon>Pleosporales</taxon>
        <taxon>Sporormiaceae</taxon>
        <taxon>Preussia/Sporomiella species complex</taxon>
        <taxon>Preussia</taxon>
    </lineage>
</organism>
<sequence>MEEALQKVNAALKEAVEAFDGPLKDARLSSLQTTDALPDKDVWNLGSQTVDLADRLLRLLQPPALQLAESYLAYIDTKCLSAAVDHSIPDLLASGPLSIDVLATRSGLQPLRLKQIMRVLRNNAIFSYSDSTETYSNTPASTLLMKNHWTQWHRWVSLYGTDFYDFASCIPTAIRTGEKRSAAQISVGTEQSIFAYFAQQEGMQEKFHKALGAGAVAQGPGLLADYAWEELGDATVLDIGGGGGDFIAALLRGNPSLRGAMFELDSVVNMVRPKFKDEHGAFADVGEHMVELHVGDFLREVPSYEVYTMKWCLHNWDDEDVVRILSTVRRAIRVTPRARMVVIESVLADGRSSRVWRYGDMTMMATVNGQERTEAEWRGLATRAGWRVDAVVPMRNVWAAAIDLRPA</sequence>
<dbReference type="InterPro" id="IPR001077">
    <property type="entry name" value="COMT_C"/>
</dbReference>
<dbReference type="Gene3D" id="1.10.10.10">
    <property type="entry name" value="Winged helix-like DNA-binding domain superfamily/Winged helix DNA-binding domain"/>
    <property type="match status" value="1"/>
</dbReference>
<dbReference type="PIRSF" id="PIRSF005739">
    <property type="entry name" value="O-mtase"/>
    <property type="match status" value="1"/>
</dbReference>
<evidence type="ECO:0000259" key="6">
    <source>
        <dbReference type="Pfam" id="PF08100"/>
    </source>
</evidence>
<reference evidence="7" key="1">
    <citation type="journal article" date="2021" name="J. Ind. Microbiol. Biotechnol.">
        <title>Anti-cryptococcal activity of preussolides A and B, phosphoethanolamine-substituted 24-membered macrolides, and leptosin C from coprophilous isolates of Preussia typharum.</title>
        <authorList>
            <person name="Perlatti B."/>
            <person name="Lan N."/>
            <person name="Xiang M."/>
            <person name="Earp C.E."/>
            <person name="Spraker J.E."/>
            <person name="Harvey C.J.B."/>
            <person name="Nichols C.B."/>
            <person name="Alspaugh J.A."/>
            <person name="Gloer J.B."/>
            <person name="Bills G.F."/>
        </authorList>
    </citation>
    <scope>NUCLEOTIDE SEQUENCE</scope>
    <source>
        <strain evidence="7">BGC</strain>
    </source>
</reference>
<keyword evidence="1 7" id="KW-0489">Methyltransferase</keyword>
<keyword evidence="3" id="KW-0949">S-adenosyl-L-methionine</keyword>
<dbReference type="GO" id="GO:0008171">
    <property type="term" value="F:O-methyltransferase activity"/>
    <property type="evidence" value="ECO:0007669"/>
    <property type="project" value="InterPro"/>
</dbReference>
<keyword evidence="2 7" id="KW-0808">Transferase</keyword>
<dbReference type="Pfam" id="PF08100">
    <property type="entry name" value="Dimerisation"/>
    <property type="match status" value="1"/>
</dbReference>
<feature type="domain" description="O-methyltransferase dimerisation" evidence="6">
    <location>
        <begin position="72"/>
        <end position="146"/>
    </location>
</feature>
<dbReference type="PROSITE" id="PS51683">
    <property type="entry name" value="SAM_OMT_II"/>
    <property type="match status" value="1"/>
</dbReference>
<dbReference type="InterPro" id="IPR036390">
    <property type="entry name" value="WH_DNA-bd_sf"/>
</dbReference>
<dbReference type="Pfam" id="PF00891">
    <property type="entry name" value="Methyltransf_2"/>
    <property type="match status" value="1"/>
</dbReference>
<gene>
    <name evidence="7" type="primary">g10</name>
</gene>
<name>A0A8A0XY43_9PLEO</name>
<dbReference type="InterPro" id="IPR012967">
    <property type="entry name" value="COMT_dimerisation"/>
</dbReference>
<proteinExistence type="predicted"/>
<dbReference type="Gene3D" id="3.40.50.150">
    <property type="entry name" value="Vaccinia Virus protein VP39"/>
    <property type="match status" value="1"/>
</dbReference>
<feature type="active site" description="Proton acceptor" evidence="4">
    <location>
        <position position="314"/>
    </location>
</feature>
<dbReference type="PANTHER" id="PTHR43712:SF2">
    <property type="entry name" value="O-METHYLTRANSFERASE CICE"/>
    <property type="match status" value="1"/>
</dbReference>
<protein>
    <submittedName>
        <fullName evidence="7">Methyltransferase</fullName>
    </submittedName>
</protein>
<evidence type="ECO:0000313" key="7">
    <source>
        <dbReference type="EMBL" id="QSQ85908.1"/>
    </source>
</evidence>
<dbReference type="GO" id="GO:0032259">
    <property type="term" value="P:methylation"/>
    <property type="evidence" value="ECO:0007669"/>
    <property type="project" value="UniProtKB-KW"/>
</dbReference>
<evidence type="ECO:0000259" key="5">
    <source>
        <dbReference type="Pfam" id="PF00891"/>
    </source>
</evidence>
<evidence type="ECO:0000256" key="4">
    <source>
        <dbReference type="PIRSR" id="PIRSR005739-1"/>
    </source>
</evidence>
<evidence type="ECO:0000256" key="2">
    <source>
        <dbReference type="ARBA" id="ARBA00022679"/>
    </source>
</evidence>
<dbReference type="PANTHER" id="PTHR43712">
    <property type="entry name" value="PUTATIVE (AFU_ORTHOLOGUE AFUA_4G14580)-RELATED"/>
    <property type="match status" value="1"/>
</dbReference>
<dbReference type="SUPFAM" id="SSF46785">
    <property type="entry name" value="Winged helix' DNA-binding domain"/>
    <property type="match status" value="1"/>
</dbReference>
<dbReference type="GO" id="GO:0046983">
    <property type="term" value="F:protein dimerization activity"/>
    <property type="evidence" value="ECO:0007669"/>
    <property type="project" value="InterPro"/>
</dbReference>
<accession>A0A8A0XY43</accession>
<dbReference type="EMBL" id="MW161056">
    <property type="protein sequence ID" value="QSQ85908.1"/>
    <property type="molecule type" value="Genomic_DNA"/>
</dbReference>